<feature type="signal peptide" evidence="1">
    <location>
        <begin position="1"/>
        <end position="19"/>
    </location>
</feature>
<reference evidence="2 3" key="1">
    <citation type="submission" date="2022-03" db="EMBL/GenBank/DDBJ databases">
        <title>Hymenobactersp. isolated from the air.</title>
        <authorList>
            <person name="Won M."/>
            <person name="Kwon S.-W."/>
        </authorList>
    </citation>
    <scope>NUCLEOTIDE SEQUENCE [LARGE SCALE GENOMIC DNA]</scope>
    <source>
        <strain evidence="2 3">KACC 22596</strain>
    </source>
</reference>
<evidence type="ECO:0000256" key="1">
    <source>
        <dbReference type="SAM" id="SignalP"/>
    </source>
</evidence>
<evidence type="ECO:0008006" key="4">
    <source>
        <dbReference type="Google" id="ProtNLM"/>
    </source>
</evidence>
<evidence type="ECO:0000313" key="3">
    <source>
        <dbReference type="Proteomes" id="UP000831390"/>
    </source>
</evidence>
<gene>
    <name evidence="2" type="ORF">MTP16_00325</name>
</gene>
<name>A0ABY4B739_9BACT</name>
<keyword evidence="3" id="KW-1185">Reference proteome</keyword>
<proteinExistence type="predicted"/>
<dbReference type="EMBL" id="CP094534">
    <property type="protein sequence ID" value="UOE34112.1"/>
    <property type="molecule type" value="Genomic_DNA"/>
</dbReference>
<evidence type="ECO:0000313" key="2">
    <source>
        <dbReference type="EMBL" id="UOE34112.1"/>
    </source>
</evidence>
<protein>
    <recommendedName>
        <fullName evidence="4">DUF4369 domain-containing protein</fullName>
    </recommendedName>
</protein>
<dbReference type="RefSeq" id="WP_243514836.1">
    <property type="nucleotide sequence ID" value="NZ_CP094534.1"/>
</dbReference>
<keyword evidence="1" id="KW-0732">Signal</keyword>
<feature type="chain" id="PRO_5046525209" description="DUF4369 domain-containing protein" evidence="1">
    <location>
        <begin position="20"/>
        <end position="233"/>
    </location>
</feature>
<sequence length="233" mass="26061">MTRFVLLVAVLLTFGPAQGQTFLTQDYHFIGRGLGTTTLRQSHDTLYLFRDYPAVFAGRTHSSSQLKRAGDHFKIISSARSGKFDVLKVEQLDTLALTSEPYPETRYSLVILNHMSKDAVGYLSQRFGSTKAAIDTAKISANALRTGFYFTYFSDAYMKELAGLKKISTKEQAQEIFDEVKSGSFKAVIDRYERTKPQDYYASGLTSEIINLACIKKGYNPIGAQQTMNALLK</sequence>
<accession>A0ABY4B739</accession>
<dbReference type="Proteomes" id="UP000831390">
    <property type="component" value="Chromosome"/>
</dbReference>
<organism evidence="2 3">
    <name type="scientific">Hymenobacter monticola</name>
    <dbReference type="NCBI Taxonomy" id="1705399"/>
    <lineage>
        <taxon>Bacteria</taxon>
        <taxon>Pseudomonadati</taxon>
        <taxon>Bacteroidota</taxon>
        <taxon>Cytophagia</taxon>
        <taxon>Cytophagales</taxon>
        <taxon>Hymenobacteraceae</taxon>
        <taxon>Hymenobacter</taxon>
    </lineage>
</organism>